<dbReference type="AlphaFoldDB" id="A0A1J6I5Y9"/>
<accession>A0A1J6I5Y9</accession>
<feature type="compositionally biased region" description="Basic and acidic residues" evidence="1">
    <location>
        <begin position="122"/>
        <end position="152"/>
    </location>
</feature>
<proteinExistence type="predicted"/>
<reference evidence="2" key="1">
    <citation type="submission" date="2016-11" db="EMBL/GenBank/DDBJ databases">
        <title>The genome of Nicotiana attenuata.</title>
        <authorList>
            <person name="Xu S."/>
            <person name="Brockmoeller T."/>
            <person name="Gaquerel E."/>
            <person name="Navarro A."/>
            <person name="Kuhl H."/>
            <person name="Gase K."/>
            <person name="Ling Z."/>
            <person name="Zhou W."/>
            <person name="Kreitzer C."/>
            <person name="Stanke M."/>
            <person name="Tang H."/>
            <person name="Lyons E."/>
            <person name="Pandey P."/>
            <person name="Pandey S.P."/>
            <person name="Timmermann B."/>
            <person name="Baldwin I.T."/>
        </authorList>
    </citation>
    <scope>NUCLEOTIDE SEQUENCE [LARGE SCALE GENOMIC DNA]</scope>
    <source>
        <strain evidence="2">UT</strain>
    </source>
</reference>
<protein>
    <submittedName>
        <fullName evidence="2">Uncharacterized protein</fullName>
    </submittedName>
</protein>
<feature type="compositionally biased region" description="Basic and acidic residues" evidence="1">
    <location>
        <begin position="13"/>
        <end position="45"/>
    </location>
</feature>
<dbReference type="Proteomes" id="UP000187609">
    <property type="component" value="Unassembled WGS sequence"/>
</dbReference>
<organism evidence="2 3">
    <name type="scientific">Nicotiana attenuata</name>
    <name type="common">Coyote tobacco</name>
    <dbReference type="NCBI Taxonomy" id="49451"/>
    <lineage>
        <taxon>Eukaryota</taxon>
        <taxon>Viridiplantae</taxon>
        <taxon>Streptophyta</taxon>
        <taxon>Embryophyta</taxon>
        <taxon>Tracheophyta</taxon>
        <taxon>Spermatophyta</taxon>
        <taxon>Magnoliopsida</taxon>
        <taxon>eudicotyledons</taxon>
        <taxon>Gunneridae</taxon>
        <taxon>Pentapetalae</taxon>
        <taxon>asterids</taxon>
        <taxon>lamiids</taxon>
        <taxon>Solanales</taxon>
        <taxon>Solanaceae</taxon>
        <taxon>Nicotianoideae</taxon>
        <taxon>Nicotianeae</taxon>
        <taxon>Nicotiana</taxon>
    </lineage>
</organism>
<evidence type="ECO:0000313" key="3">
    <source>
        <dbReference type="Proteomes" id="UP000187609"/>
    </source>
</evidence>
<gene>
    <name evidence="2" type="ORF">A4A49_03768</name>
</gene>
<sequence>MQARKNKYKRDKRGYIIDESKMKEDNKGKGKDKEEAVMSRNKFEALEVDETAQPILTIAEGKVENNGKDKGKEQESKGTSKAQQQEKKDNGGDHSPNPNSKGIKESDLKKVMGKVGDNTSLNKEEFDARRVKKEAVDNANKEREAALCKEKLNPTPLGNQLSTTKGALVDHHSTGPTPIDSGSIEEARKESTIDWVHRRFGTSKEELRQCNVTTNHSCQDIPTQTYEDAELQEDANEVSSRKVLWSEEVDIMEEQQGVKKVMVDKEEGINNQMKKTGTTGETTVNPSRLKTRVDCSVSSMELQAGKSIGGGSGTSNEAGNQEGLVAAPLSIEKGNGTVTTNKTGEILAFVDGVPVYAVEKGYDEGVHIDVRKDTVGSDLQTDQRKGGDPNGTVTQAVSVSCATVNPNLSSVYELQFKIMQEKLGEVITNSEQLEAALTPYEPGEHAIVARESEALPMACSSGNSSPLQIKVNVPLKSPN</sequence>
<evidence type="ECO:0000256" key="1">
    <source>
        <dbReference type="SAM" id="MobiDB-lite"/>
    </source>
</evidence>
<dbReference type="Gramene" id="OIT00445">
    <property type="protein sequence ID" value="OIT00445"/>
    <property type="gene ID" value="A4A49_03768"/>
</dbReference>
<comment type="caution">
    <text evidence="2">The sequence shown here is derived from an EMBL/GenBank/DDBJ whole genome shotgun (WGS) entry which is preliminary data.</text>
</comment>
<feature type="compositionally biased region" description="Basic residues" evidence="1">
    <location>
        <begin position="1"/>
        <end position="12"/>
    </location>
</feature>
<feature type="compositionally biased region" description="Basic and acidic residues" evidence="1">
    <location>
        <begin position="61"/>
        <end position="92"/>
    </location>
</feature>
<dbReference type="EMBL" id="MJEQ01037189">
    <property type="protein sequence ID" value="OIT00445.1"/>
    <property type="molecule type" value="Genomic_DNA"/>
</dbReference>
<name>A0A1J6I5Y9_NICAT</name>
<evidence type="ECO:0000313" key="2">
    <source>
        <dbReference type="EMBL" id="OIT00445.1"/>
    </source>
</evidence>
<keyword evidence="3" id="KW-1185">Reference proteome</keyword>
<feature type="region of interest" description="Disordered" evidence="1">
    <location>
        <begin position="1"/>
        <end position="186"/>
    </location>
</feature>
<feature type="compositionally biased region" description="Polar residues" evidence="1">
    <location>
        <begin position="156"/>
        <end position="165"/>
    </location>
</feature>